<evidence type="ECO:0000313" key="1">
    <source>
        <dbReference type="EMBL" id="ELU39322.1"/>
    </source>
</evidence>
<dbReference type="AlphaFoldDB" id="L8WRC0"/>
<keyword evidence="2" id="KW-1185">Reference proteome</keyword>
<organism evidence="1 2">
    <name type="scientific">Thanatephorus cucumeris (strain AG1-IA)</name>
    <name type="common">Rice sheath blight fungus</name>
    <name type="synonym">Rhizoctonia solani</name>
    <dbReference type="NCBI Taxonomy" id="983506"/>
    <lineage>
        <taxon>Eukaryota</taxon>
        <taxon>Fungi</taxon>
        <taxon>Dikarya</taxon>
        <taxon>Basidiomycota</taxon>
        <taxon>Agaricomycotina</taxon>
        <taxon>Agaricomycetes</taxon>
        <taxon>Cantharellales</taxon>
        <taxon>Ceratobasidiaceae</taxon>
        <taxon>Rhizoctonia</taxon>
        <taxon>Rhizoctonia solani AG-1</taxon>
    </lineage>
</organism>
<dbReference type="HOGENOM" id="CLU_1750921_0_0_1"/>
<proteinExistence type="predicted"/>
<dbReference type="Proteomes" id="UP000011668">
    <property type="component" value="Unassembled WGS sequence"/>
</dbReference>
<accession>L8WRC0</accession>
<reference evidence="1 2" key="1">
    <citation type="journal article" date="2013" name="Nat. Commun.">
        <title>The evolution and pathogenic mechanisms of the rice sheath blight pathogen.</title>
        <authorList>
            <person name="Zheng A."/>
            <person name="Lin R."/>
            <person name="Xu L."/>
            <person name="Qin P."/>
            <person name="Tang C."/>
            <person name="Ai P."/>
            <person name="Zhang D."/>
            <person name="Liu Y."/>
            <person name="Sun Z."/>
            <person name="Feng H."/>
            <person name="Wang Y."/>
            <person name="Chen Y."/>
            <person name="Liang X."/>
            <person name="Fu R."/>
            <person name="Li Q."/>
            <person name="Zhang J."/>
            <person name="Yu X."/>
            <person name="Xie Z."/>
            <person name="Ding L."/>
            <person name="Guan P."/>
            <person name="Tang J."/>
            <person name="Liang Y."/>
            <person name="Wang S."/>
            <person name="Deng Q."/>
            <person name="Li S."/>
            <person name="Zhu J."/>
            <person name="Wang L."/>
            <person name="Liu H."/>
            <person name="Li P."/>
        </authorList>
    </citation>
    <scope>NUCLEOTIDE SEQUENCE [LARGE SCALE GENOMIC DNA]</scope>
    <source>
        <strain evidence="2">AG-1 IA</strain>
    </source>
</reference>
<evidence type="ECO:0000313" key="2">
    <source>
        <dbReference type="Proteomes" id="UP000011668"/>
    </source>
</evidence>
<sequence length="149" mass="16713">MFVASGQRYDYISPVAVDSNAAQRPVVVRWLKRQASDANMTITAIRPWLWQKKFGPSEPERKSDPQTSVVFVLLSLLLSTRLVQVVYVQLVNLVKWLPTLCSAGVVLVEKHAGLLERVNRVIYVTHSASTNPITLHPTPTFGRTVVFDI</sequence>
<comment type="caution">
    <text evidence="1">The sequence shown here is derived from an EMBL/GenBank/DDBJ whole genome shotgun (WGS) entry which is preliminary data.</text>
</comment>
<gene>
    <name evidence="1" type="ORF">AG1IA_06647</name>
</gene>
<name>L8WRC0_THACA</name>
<protein>
    <submittedName>
        <fullName evidence="1">Uncharacterized protein</fullName>
    </submittedName>
</protein>
<dbReference type="EMBL" id="AFRT01001824">
    <property type="protein sequence ID" value="ELU39322.1"/>
    <property type="molecule type" value="Genomic_DNA"/>
</dbReference>